<dbReference type="Gene3D" id="1.20.1510.10">
    <property type="entry name" value="Cation efflux protein transmembrane domain"/>
    <property type="match status" value="1"/>
</dbReference>
<protein>
    <submittedName>
        <fullName evidence="12">Cobalt-zinc-cadmium resistance protein</fullName>
    </submittedName>
</protein>
<dbReference type="InterPro" id="IPR027470">
    <property type="entry name" value="Cation_efflux_CTD"/>
</dbReference>
<dbReference type="AlphaFoldDB" id="A0A198FPM8"/>
<dbReference type="SUPFAM" id="SSF160240">
    <property type="entry name" value="Cation efflux protein cytoplasmic domain-like"/>
    <property type="match status" value="1"/>
</dbReference>
<dbReference type="GO" id="GO:0005886">
    <property type="term" value="C:plasma membrane"/>
    <property type="evidence" value="ECO:0007669"/>
    <property type="project" value="TreeGrafter"/>
</dbReference>
<dbReference type="EMBL" id="LXEN01000097">
    <property type="protein sequence ID" value="OAT26922.1"/>
    <property type="molecule type" value="Genomic_DNA"/>
</dbReference>
<accession>A0A198FPM8</accession>
<feature type="transmembrane region" description="Helical" evidence="9">
    <location>
        <begin position="156"/>
        <end position="177"/>
    </location>
</feature>
<feature type="domain" description="Cation efflux protein cytoplasmic" evidence="11">
    <location>
        <begin position="213"/>
        <end position="287"/>
    </location>
</feature>
<keyword evidence="13" id="KW-1185">Reference proteome</keyword>
<dbReference type="RefSeq" id="WP_066750033.1">
    <property type="nucleotide sequence ID" value="NZ_LXEN01000097.1"/>
</dbReference>
<keyword evidence="3" id="KW-0813">Transport</keyword>
<feature type="domain" description="Cation efflux protein transmembrane" evidence="10">
    <location>
        <begin position="18"/>
        <end position="209"/>
    </location>
</feature>
<evidence type="ECO:0000256" key="7">
    <source>
        <dbReference type="ARBA" id="ARBA00023065"/>
    </source>
</evidence>
<proteinExistence type="inferred from homology"/>
<gene>
    <name evidence="12" type="ORF">M983_2027</name>
</gene>
<dbReference type="PANTHER" id="PTHR11562:SF17">
    <property type="entry name" value="RE54080P-RELATED"/>
    <property type="match status" value="1"/>
</dbReference>
<evidence type="ECO:0000313" key="13">
    <source>
        <dbReference type="Proteomes" id="UP000094023"/>
    </source>
</evidence>
<dbReference type="InterPro" id="IPR050681">
    <property type="entry name" value="CDF/SLC30A"/>
</dbReference>
<feature type="transmembrane region" description="Helical" evidence="9">
    <location>
        <begin position="116"/>
        <end position="135"/>
    </location>
</feature>
<dbReference type="InterPro" id="IPR058533">
    <property type="entry name" value="Cation_efflux_TM"/>
</dbReference>
<evidence type="ECO:0000313" key="12">
    <source>
        <dbReference type="EMBL" id="OAT26922.1"/>
    </source>
</evidence>
<dbReference type="InterPro" id="IPR027469">
    <property type="entry name" value="Cation_efflux_TMD_sf"/>
</dbReference>
<dbReference type="InterPro" id="IPR036837">
    <property type="entry name" value="Cation_efflux_CTD_sf"/>
</dbReference>
<sequence>MGADHNHGDIKSLPASRLLIALTLTGSFMLVEFIGGYLTGSLALISDAMHMMTDAFALLLALIAIHAGRKAADLFRTYGYARFEILAATMNAFILLAVAFYILYEAYRRLSIPAEIQSIGMLSIAVIGLIVNLISMRVLKSTKDDSLNVKGAYLEVWADMIGSIGVIVGAFIIWLTGWQLVDSIIAVLIGFMVFPRTWILLKECLNILLEGVPRGIDLTNVHNTITNTPDVISVHDLHLWALTQSKLILSGHIVYDTQVDSEALRIKIEQLLREKFHISHITLQMESEDREHLEDNHH</sequence>
<evidence type="ECO:0000259" key="10">
    <source>
        <dbReference type="Pfam" id="PF01545"/>
    </source>
</evidence>
<feature type="transmembrane region" description="Helical" evidence="9">
    <location>
        <begin position="18"/>
        <end position="38"/>
    </location>
</feature>
<name>A0A198FPM8_9GAMM</name>
<keyword evidence="7" id="KW-0406">Ion transport</keyword>
<keyword evidence="8 9" id="KW-0472">Membrane</keyword>
<dbReference type="InterPro" id="IPR002524">
    <property type="entry name" value="Cation_efflux"/>
</dbReference>
<dbReference type="NCBIfam" id="TIGR01297">
    <property type="entry name" value="CDF"/>
    <property type="match status" value="1"/>
</dbReference>
<evidence type="ECO:0000256" key="3">
    <source>
        <dbReference type="ARBA" id="ARBA00022448"/>
    </source>
</evidence>
<dbReference type="Pfam" id="PF16916">
    <property type="entry name" value="ZT_dimer"/>
    <property type="match status" value="1"/>
</dbReference>
<comment type="similarity">
    <text evidence="2">Belongs to the cation diffusion facilitator (CDF) transporter (TC 2.A.4) family. SLC30A subfamily.</text>
</comment>
<evidence type="ECO:0000256" key="8">
    <source>
        <dbReference type="ARBA" id="ARBA00023136"/>
    </source>
</evidence>
<reference evidence="12 13" key="1">
    <citation type="submission" date="2016-04" db="EMBL/GenBank/DDBJ databases">
        <title>ATOL: Assembling a taxonomically balanced genome-scale reconstruction of the evolutionary history of the Enterobacteriaceae.</title>
        <authorList>
            <person name="Plunkett G.III."/>
            <person name="Neeno-Eckwall E.C."/>
            <person name="Glasner J.D."/>
            <person name="Perna N.T."/>
        </authorList>
    </citation>
    <scope>NUCLEOTIDE SEQUENCE [LARGE SCALE GENOMIC DNA]</scope>
    <source>
        <strain evidence="12 13">ATCC 19692</strain>
    </source>
</reference>
<dbReference type="SUPFAM" id="SSF161111">
    <property type="entry name" value="Cation efflux protein transmembrane domain-like"/>
    <property type="match status" value="1"/>
</dbReference>
<dbReference type="Pfam" id="PF01545">
    <property type="entry name" value="Cation_efflux"/>
    <property type="match status" value="1"/>
</dbReference>
<evidence type="ECO:0000256" key="6">
    <source>
        <dbReference type="ARBA" id="ARBA00022989"/>
    </source>
</evidence>
<feature type="transmembrane region" description="Helical" evidence="9">
    <location>
        <begin position="85"/>
        <end position="104"/>
    </location>
</feature>
<keyword evidence="5" id="KW-0864">Zinc transport</keyword>
<evidence type="ECO:0000256" key="5">
    <source>
        <dbReference type="ARBA" id="ARBA00022906"/>
    </source>
</evidence>
<keyword evidence="6 9" id="KW-1133">Transmembrane helix</keyword>
<dbReference type="STRING" id="1354337.M983_2027"/>
<dbReference type="GO" id="GO:0005385">
    <property type="term" value="F:zinc ion transmembrane transporter activity"/>
    <property type="evidence" value="ECO:0007669"/>
    <property type="project" value="TreeGrafter"/>
</dbReference>
<organism evidence="12 13">
    <name type="scientific">Proteus myxofaciens ATCC 19692</name>
    <dbReference type="NCBI Taxonomy" id="1354337"/>
    <lineage>
        <taxon>Bacteria</taxon>
        <taxon>Pseudomonadati</taxon>
        <taxon>Pseudomonadota</taxon>
        <taxon>Gammaproteobacteria</taxon>
        <taxon>Enterobacterales</taxon>
        <taxon>Morganellaceae</taxon>
        <taxon>Proteus</taxon>
    </lineage>
</organism>
<comment type="caution">
    <text evidence="12">The sequence shown here is derived from an EMBL/GenBank/DDBJ whole genome shotgun (WGS) entry which is preliminary data.</text>
</comment>
<feature type="transmembrane region" description="Helical" evidence="9">
    <location>
        <begin position="44"/>
        <end position="65"/>
    </location>
</feature>
<evidence type="ECO:0000256" key="4">
    <source>
        <dbReference type="ARBA" id="ARBA00022692"/>
    </source>
</evidence>
<evidence type="ECO:0000256" key="9">
    <source>
        <dbReference type="SAM" id="Phobius"/>
    </source>
</evidence>
<evidence type="ECO:0000259" key="11">
    <source>
        <dbReference type="Pfam" id="PF16916"/>
    </source>
</evidence>
<evidence type="ECO:0000256" key="2">
    <source>
        <dbReference type="ARBA" id="ARBA00008873"/>
    </source>
</evidence>
<dbReference type="PANTHER" id="PTHR11562">
    <property type="entry name" value="CATION EFFLUX PROTEIN/ ZINC TRANSPORTER"/>
    <property type="match status" value="1"/>
</dbReference>
<feature type="transmembrane region" description="Helical" evidence="9">
    <location>
        <begin position="183"/>
        <end position="201"/>
    </location>
</feature>
<keyword evidence="5" id="KW-0862">Zinc</keyword>
<dbReference type="Proteomes" id="UP000094023">
    <property type="component" value="Unassembled WGS sequence"/>
</dbReference>
<comment type="subcellular location">
    <subcellularLocation>
        <location evidence="1">Membrane</location>
        <topology evidence="1">Multi-pass membrane protein</topology>
    </subcellularLocation>
</comment>
<evidence type="ECO:0000256" key="1">
    <source>
        <dbReference type="ARBA" id="ARBA00004141"/>
    </source>
</evidence>
<keyword evidence="4 9" id="KW-0812">Transmembrane</keyword>
<dbReference type="OrthoDB" id="9809646at2"/>
<dbReference type="PATRIC" id="fig|1354337.4.peg.2077"/>